<dbReference type="OrthoDB" id="371687at2157"/>
<dbReference type="PANTHER" id="PTHR35090:SF2">
    <property type="entry name" value="ARSR FAMILY TRANSCRIPTIONAL REGULATOR"/>
    <property type="match status" value="1"/>
</dbReference>
<dbReference type="Pfam" id="PF02830">
    <property type="entry name" value="V4R"/>
    <property type="match status" value="1"/>
</dbReference>
<dbReference type="Gene3D" id="1.10.10.10">
    <property type="entry name" value="Winged helix-like DNA-binding domain superfamily/Winged helix DNA-binding domain"/>
    <property type="match status" value="1"/>
</dbReference>
<dbReference type="InterPro" id="IPR011991">
    <property type="entry name" value="ArsR-like_HTH"/>
</dbReference>
<name>A0A2A2H0Y9_METBR</name>
<reference evidence="3 4" key="1">
    <citation type="journal article" date="2017" name="BMC Genomics">
        <title>Genomic analysis of methanogenic archaea reveals a shift towards energy conservation.</title>
        <authorList>
            <person name="Gilmore S.P."/>
            <person name="Henske J.K."/>
            <person name="Sexton J.A."/>
            <person name="Solomon K.V."/>
            <person name="Seppala S."/>
            <person name="Yoo J.I."/>
            <person name="Huyett L.M."/>
            <person name="Pressman A."/>
            <person name="Cogan J.Z."/>
            <person name="Kivenson V."/>
            <person name="Peng X."/>
            <person name="Tan Y."/>
            <person name="Valentine D.L."/>
            <person name="O'Malley M.A."/>
        </authorList>
    </citation>
    <scope>NUCLEOTIDE SEQUENCE [LARGE SCALE GENOMIC DNA]</scope>
    <source>
        <strain evidence="3 4">M.o.H.</strain>
    </source>
</reference>
<sequence>MKDTNQKKSHDTQIGLFATSKGIRAIDSPVKSKILSMLRKGELSFDQIVTSSGKAKSTVSVHLKKLVDDGIIGSKPDPQDARKKIFFIKSEYIGELARDKKQEDNLESYVSSYVLSDGDPFEFFRLMFKTIRVGLINQGINIDPILHDAGIKVGKALYERVADPEMSKFLGNIAQFWETHYLGNVEVKNLEPLIINVSECYECRHLPYLGRPACAFDAGILESLFSSYYNDKRAVTETKCYAMGDKYCCFVIDKNK</sequence>
<dbReference type="InterPro" id="IPR004096">
    <property type="entry name" value="V4R"/>
</dbReference>
<dbReference type="RefSeq" id="WP_069583961.1">
    <property type="nucleotide sequence ID" value="NZ_LMVM01000040.1"/>
</dbReference>
<evidence type="ECO:0000313" key="3">
    <source>
        <dbReference type="EMBL" id="PAV03058.1"/>
    </source>
</evidence>
<evidence type="ECO:0000259" key="2">
    <source>
        <dbReference type="SMART" id="SM00989"/>
    </source>
</evidence>
<dbReference type="InterPro" id="IPR024096">
    <property type="entry name" value="NO_sig/Golgi_transp_ligand-bd"/>
</dbReference>
<dbReference type="Gene3D" id="3.30.1380.20">
    <property type="entry name" value="Trafficking protein particle complex subunit 3"/>
    <property type="match status" value="1"/>
</dbReference>
<organism evidence="3 4">
    <name type="scientific">Methanobacterium bryantii</name>
    <dbReference type="NCBI Taxonomy" id="2161"/>
    <lineage>
        <taxon>Archaea</taxon>
        <taxon>Methanobacteriati</taxon>
        <taxon>Methanobacteriota</taxon>
        <taxon>Methanomada group</taxon>
        <taxon>Methanobacteria</taxon>
        <taxon>Methanobacteriales</taxon>
        <taxon>Methanobacteriaceae</taxon>
        <taxon>Methanobacterium</taxon>
    </lineage>
</organism>
<dbReference type="SUPFAM" id="SSF46785">
    <property type="entry name" value="Winged helix' DNA-binding domain"/>
    <property type="match status" value="1"/>
</dbReference>
<dbReference type="InterPro" id="IPR036390">
    <property type="entry name" value="WH_DNA-bd_sf"/>
</dbReference>
<evidence type="ECO:0000313" key="4">
    <source>
        <dbReference type="Proteomes" id="UP000217784"/>
    </source>
</evidence>
<feature type="domain" description="HTH arsR-type" evidence="1">
    <location>
        <begin position="21"/>
        <end position="98"/>
    </location>
</feature>
<comment type="caution">
    <text evidence="3">The sequence shown here is derived from an EMBL/GenBank/DDBJ whole genome shotgun (WGS) entry which is preliminary data.</text>
</comment>
<dbReference type="GO" id="GO:0003700">
    <property type="term" value="F:DNA-binding transcription factor activity"/>
    <property type="evidence" value="ECO:0007669"/>
    <property type="project" value="InterPro"/>
</dbReference>
<dbReference type="SMART" id="SM00418">
    <property type="entry name" value="HTH_ARSR"/>
    <property type="match status" value="1"/>
</dbReference>
<dbReference type="EMBL" id="LMVM01000040">
    <property type="protein sequence ID" value="PAV03058.1"/>
    <property type="molecule type" value="Genomic_DNA"/>
</dbReference>
<feature type="domain" description="4-vinyl reductase 4VR" evidence="2">
    <location>
        <begin position="192"/>
        <end position="254"/>
    </location>
</feature>
<dbReference type="PANTHER" id="PTHR35090">
    <property type="entry name" value="DNA-DIRECTED RNA POLYMERASE SUBUNIT I"/>
    <property type="match status" value="1"/>
</dbReference>
<accession>A0A2A2H0Y9</accession>
<evidence type="ECO:0000259" key="1">
    <source>
        <dbReference type="SMART" id="SM00418"/>
    </source>
</evidence>
<dbReference type="SMART" id="SM00989">
    <property type="entry name" value="V4R"/>
    <property type="match status" value="1"/>
</dbReference>
<dbReference type="InterPro" id="IPR036388">
    <property type="entry name" value="WH-like_DNA-bd_sf"/>
</dbReference>
<dbReference type="CDD" id="cd00090">
    <property type="entry name" value="HTH_ARSR"/>
    <property type="match status" value="1"/>
</dbReference>
<keyword evidence="4" id="KW-1185">Reference proteome</keyword>
<dbReference type="Proteomes" id="UP000217784">
    <property type="component" value="Unassembled WGS sequence"/>
</dbReference>
<dbReference type="Pfam" id="PF01022">
    <property type="entry name" value="HTH_5"/>
    <property type="match status" value="1"/>
</dbReference>
<dbReference type="InterPro" id="IPR001845">
    <property type="entry name" value="HTH_ArsR_DNA-bd_dom"/>
</dbReference>
<gene>
    <name evidence="3" type="ORF">ASJ80_07240</name>
</gene>
<protein>
    <submittedName>
        <fullName evidence="3">4-vinyl reductase</fullName>
    </submittedName>
</protein>
<dbReference type="AlphaFoldDB" id="A0A2A2H0Y9"/>
<dbReference type="SUPFAM" id="SSF111126">
    <property type="entry name" value="Ligand-binding domain in the NO signalling and Golgi transport"/>
    <property type="match status" value="1"/>
</dbReference>
<proteinExistence type="predicted"/>